<dbReference type="RefSeq" id="WP_344117693.1">
    <property type="nucleotide sequence ID" value="NZ_BAAABW010000013.1"/>
</dbReference>
<gene>
    <name evidence="2" type="ORF">GCM10010319_23360</name>
</gene>
<dbReference type="GO" id="GO:0016787">
    <property type="term" value="F:hydrolase activity"/>
    <property type="evidence" value="ECO:0007669"/>
    <property type="project" value="UniProtKB-KW"/>
</dbReference>
<reference evidence="2 3" key="1">
    <citation type="journal article" date="2019" name="Int. J. Syst. Evol. Microbiol.">
        <title>The Global Catalogue of Microorganisms (GCM) 10K type strain sequencing project: providing services to taxonomists for standard genome sequencing and annotation.</title>
        <authorList>
            <consortium name="The Broad Institute Genomics Platform"/>
            <consortium name="The Broad Institute Genome Sequencing Center for Infectious Disease"/>
            <person name="Wu L."/>
            <person name="Ma J."/>
        </authorList>
    </citation>
    <scope>NUCLEOTIDE SEQUENCE [LARGE SCALE GENOMIC DNA]</scope>
    <source>
        <strain evidence="2 3">JCM 4565</strain>
    </source>
</reference>
<dbReference type="SUPFAM" id="SSF52266">
    <property type="entry name" value="SGNH hydrolase"/>
    <property type="match status" value="1"/>
</dbReference>
<protein>
    <submittedName>
        <fullName evidence="2">SGNH/GDSL hydrolase family protein</fullName>
    </submittedName>
</protein>
<keyword evidence="2" id="KW-0378">Hydrolase</keyword>
<proteinExistence type="predicted"/>
<name>A0ABN0WTD9_9ACTN</name>
<sequence>MHKDITAHQTHPFSRRRHRPTALAALLAATAVTGAALTGCGAGDEKDGGSKTGGTSAAQTGKKILWMGDSIAGAEAPPLEAALKASGAEFKNAASDGGGTVVEGDEMAGKIAEGTWKDLAKNIASFRPNVIAYQITTYDWGSAEQQRASYEKLAKTARDAGAELVIVSAPPFKIDDFYKKYAGAIESAPKAAKEAADRSGGKARFLDSSALWGTDAGAGKAQRSSDGIHSCQQGSAAFAKWFTQQLGTAYGFAPADPANWATGSWTGDERYGKLGCR</sequence>
<evidence type="ECO:0000313" key="3">
    <source>
        <dbReference type="Proteomes" id="UP001500063"/>
    </source>
</evidence>
<dbReference type="EMBL" id="BAAABW010000013">
    <property type="protein sequence ID" value="GAA0346269.1"/>
    <property type="molecule type" value="Genomic_DNA"/>
</dbReference>
<dbReference type="CDD" id="cd00229">
    <property type="entry name" value="SGNH_hydrolase"/>
    <property type="match status" value="1"/>
</dbReference>
<accession>A0ABN0WTD9</accession>
<dbReference type="Gene3D" id="3.40.50.1110">
    <property type="entry name" value="SGNH hydrolase"/>
    <property type="match status" value="1"/>
</dbReference>
<dbReference type="InterPro" id="IPR043968">
    <property type="entry name" value="SGNH"/>
</dbReference>
<feature type="domain" description="SGNH" evidence="1">
    <location>
        <begin position="54"/>
        <end position="180"/>
    </location>
</feature>
<keyword evidence="3" id="KW-1185">Reference proteome</keyword>
<dbReference type="Pfam" id="PF19040">
    <property type="entry name" value="SGNH"/>
    <property type="match status" value="1"/>
</dbReference>
<dbReference type="Proteomes" id="UP001500063">
    <property type="component" value="Unassembled WGS sequence"/>
</dbReference>
<evidence type="ECO:0000313" key="2">
    <source>
        <dbReference type="EMBL" id="GAA0346269.1"/>
    </source>
</evidence>
<comment type="caution">
    <text evidence="2">The sequence shown here is derived from an EMBL/GenBank/DDBJ whole genome shotgun (WGS) entry which is preliminary data.</text>
</comment>
<organism evidence="2 3">
    <name type="scientific">Streptomyces blastmyceticus</name>
    <dbReference type="NCBI Taxonomy" id="68180"/>
    <lineage>
        <taxon>Bacteria</taxon>
        <taxon>Bacillati</taxon>
        <taxon>Actinomycetota</taxon>
        <taxon>Actinomycetes</taxon>
        <taxon>Kitasatosporales</taxon>
        <taxon>Streptomycetaceae</taxon>
        <taxon>Streptomyces</taxon>
    </lineage>
</organism>
<dbReference type="InterPro" id="IPR036514">
    <property type="entry name" value="SGNH_hydro_sf"/>
</dbReference>
<evidence type="ECO:0000259" key="1">
    <source>
        <dbReference type="Pfam" id="PF19040"/>
    </source>
</evidence>